<gene>
    <name evidence="1" type="ORF">NCTC10865_00141</name>
</gene>
<name>A0A376RAN7_ECOLX</name>
<protein>
    <submittedName>
        <fullName evidence="1">Uncharacterized protein</fullName>
    </submittedName>
</protein>
<proteinExistence type="predicted"/>
<dbReference type="EMBL" id="UGCD01000002">
    <property type="protein sequence ID" value="STI14943.1"/>
    <property type="molecule type" value="Genomic_DNA"/>
</dbReference>
<organism evidence="1 2">
    <name type="scientific">Escherichia coli</name>
    <dbReference type="NCBI Taxonomy" id="562"/>
    <lineage>
        <taxon>Bacteria</taxon>
        <taxon>Pseudomonadati</taxon>
        <taxon>Pseudomonadota</taxon>
        <taxon>Gammaproteobacteria</taxon>
        <taxon>Enterobacterales</taxon>
        <taxon>Enterobacteriaceae</taxon>
        <taxon>Escherichia</taxon>
    </lineage>
</organism>
<sequence>MVRCANADIKRYKKYSVSPAQQHQLREQKEFLWNKNEDLTETITNNILNKYAASKDLSVDFQLGLKTTPLIAGFALKFWNKPSYQK</sequence>
<evidence type="ECO:0000313" key="1">
    <source>
        <dbReference type="EMBL" id="STI14943.1"/>
    </source>
</evidence>
<reference evidence="1 2" key="1">
    <citation type="submission" date="2018-06" db="EMBL/GenBank/DDBJ databases">
        <authorList>
            <consortium name="Pathogen Informatics"/>
            <person name="Doyle S."/>
        </authorList>
    </citation>
    <scope>NUCLEOTIDE SEQUENCE [LARGE SCALE GENOMIC DNA]</scope>
    <source>
        <strain evidence="1 2">NCTC10865</strain>
    </source>
</reference>
<dbReference type="Proteomes" id="UP000254159">
    <property type="component" value="Unassembled WGS sequence"/>
</dbReference>
<accession>A0A376RAN7</accession>
<evidence type="ECO:0000313" key="2">
    <source>
        <dbReference type="Proteomes" id="UP000254159"/>
    </source>
</evidence>
<dbReference type="AlphaFoldDB" id="A0A376RAN7"/>